<organism evidence="2 3">
    <name type="scientific">Pyricularia oryzae</name>
    <name type="common">Rice blast fungus</name>
    <name type="synonym">Magnaporthe oryzae</name>
    <dbReference type="NCBI Taxonomy" id="318829"/>
    <lineage>
        <taxon>Eukaryota</taxon>
        <taxon>Fungi</taxon>
        <taxon>Dikarya</taxon>
        <taxon>Ascomycota</taxon>
        <taxon>Pezizomycotina</taxon>
        <taxon>Sordariomycetes</taxon>
        <taxon>Sordariomycetidae</taxon>
        <taxon>Magnaporthales</taxon>
        <taxon>Pyriculariaceae</taxon>
        <taxon>Pyricularia</taxon>
    </lineage>
</organism>
<evidence type="ECO:0000313" key="3">
    <source>
        <dbReference type="Proteomes" id="UP000294847"/>
    </source>
</evidence>
<accession>A0A4P7N946</accession>
<gene>
    <name evidence="2" type="ORF">PoMZ_01561</name>
</gene>
<sequence length="358" mass="39804">MAPGRPVYRSGDGIHGPEIEDVILGLFKLHGSDRSLQVDNSTYGRMSTWTCNCSSSVYYSTLVPREPHGFSAADAFVTYKLKSPRGLADTWPSWSWKKEDSRKILALFERGLITGPTPYGPPPPRTHKPQQALLLRYFLSILALGSITQPNTFFRFRRDGLGLLLPGFRPPDGNVLEIPGLLEDRRSTSITPGHLEGGSASPLPLNGKKFRNEAQEPVNHRPLRAPLKMIPGSVPASPQGLSVHVSIENPHPTGNLFAKAHRFKFCSCSSPQWCQCNSKHKRPSLWHNCKVKPGGTIPPTRKLLKLLLDSEKPPPDRCPSLTGDPSRASTPQHMRSHDVKERLRKRLFSENGQNIRQG</sequence>
<dbReference type="Proteomes" id="UP000294847">
    <property type="component" value="Chromosome 2"/>
</dbReference>
<evidence type="ECO:0000256" key="1">
    <source>
        <dbReference type="SAM" id="MobiDB-lite"/>
    </source>
</evidence>
<protein>
    <submittedName>
        <fullName evidence="2">Uncharacterized protein</fullName>
    </submittedName>
</protein>
<name>A0A4P7N946_PYROR</name>
<dbReference type="EMBL" id="CP034205">
    <property type="protein sequence ID" value="QBZ56650.1"/>
    <property type="molecule type" value="Genomic_DNA"/>
</dbReference>
<dbReference type="AlphaFoldDB" id="A0A4P7N946"/>
<reference evidence="2 3" key="1">
    <citation type="journal article" date="2019" name="Mol. Biol. Evol.">
        <title>Blast fungal genomes show frequent chromosomal changes, gene gains and losses, and effector gene turnover.</title>
        <authorList>
            <person name="Gomez Luciano L.B."/>
            <person name="Jason Tsai I."/>
            <person name="Chuma I."/>
            <person name="Tosa Y."/>
            <person name="Chen Y.H."/>
            <person name="Li J.Y."/>
            <person name="Li M.Y."/>
            <person name="Jade Lu M.Y."/>
            <person name="Nakayashiki H."/>
            <person name="Li W.H."/>
        </authorList>
    </citation>
    <scope>NUCLEOTIDE SEQUENCE [LARGE SCALE GENOMIC DNA]</scope>
    <source>
        <strain evidence="2">MZ5-1-6</strain>
    </source>
</reference>
<evidence type="ECO:0000313" key="2">
    <source>
        <dbReference type="EMBL" id="QBZ56650.1"/>
    </source>
</evidence>
<proteinExistence type="predicted"/>
<feature type="region of interest" description="Disordered" evidence="1">
    <location>
        <begin position="310"/>
        <end position="358"/>
    </location>
</feature>